<evidence type="ECO:0000256" key="1">
    <source>
        <dbReference type="SAM" id="MobiDB-lite"/>
    </source>
</evidence>
<keyword evidence="2" id="KW-0732">Signal</keyword>
<name>A0A558R8M0_9SPHN</name>
<proteinExistence type="predicted"/>
<organism evidence="4 5">
    <name type="scientific">Alterirhizorhabdus solaris</name>
    <dbReference type="NCBI Taxonomy" id="2529389"/>
    <lineage>
        <taxon>Bacteria</taxon>
        <taxon>Pseudomonadati</taxon>
        <taxon>Pseudomonadota</taxon>
        <taxon>Alphaproteobacteria</taxon>
        <taxon>Sphingomonadales</taxon>
        <taxon>Rhizorhabdaceae</taxon>
        <taxon>Alterirhizorhabdus</taxon>
    </lineage>
</organism>
<dbReference type="AlphaFoldDB" id="A0A558R8M0"/>
<comment type="caution">
    <text evidence="4">The sequence shown here is derived from an EMBL/GenBank/DDBJ whole genome shotgun (WGS) entry which is preliminary data.</text>
</comment>
<evidence type="ECO:0000259" key="3">
    <source>
        <dbReference type="Pfam" id="PF20091"/>
    </source>
</evidence>
<feature type="domain" description="Alpha/beta hydrolase" evidence="3">
    <location>
        <begin position="37"/>
        <end position="451"/>
    </location>
</feature>
<sequence length="463" mass="50265">MDTSIRRTAANVASALSLCAPVPGPARADVTPVPAVAPVAGTAQPFGSNDPGVADMAAKGYVQEEFFISGKIGSGLPYTTRLLVRRPADPKKFSGVVIAESIRSSGHRSMWSENAYLMAHGHAYVEIGSNLSVNTLVKPSDPARYAALNVPNPTPGQLVFGHVQEIAAQAGQLLRSNPAKGPFEGFRVRHVILAGCSEQGMFVRLYMRDAHPRYRTAAGRSVYDGYFPACVGDWPPVVAREGGEPLANFTQPPVEVPTIMVATSEPEGYPQDGRRYRRPDSDAPRDKFRLYEVAAMPHGLDMRGTMRPGLTLNCDGPKARTDFPGAYPANNALDKLIRWVDEERPAPRAARLEVASATGPVLRDEFGNPRGGVRTTTLDVPVATYALCDTGKKTSINPAGIDFGAAYMIPFTPERLKQLYPTPQTYLTKVDRRLDQLVRDGWYLKEDADEARAKAAEYAKTLP</sequence>
<feature type="chain" id="PRO_5021902245" description="Alpha/beta hydrolase domain-containing protein" evidence="2">
    <location>
        <begin position="29"/>
        <end position="463"/>
    </location>
</feature>
<feature type="region of interest" description="Disordered" evidence="1">
    <location>
        <begin position="264"/>
        <end position="283"/>
    </location>
</feature>
<feature type="compositionally biased region" description="Basic and acidic residues" evidence="1">
    <location>
        <begin position="272"/>
        <end position="283"/>
    </location>
</feature>
<evidence type="ECO:0000313" key="4">
    <source>
        <dbReference type="EMBL" id="TVV75739.1"/>
    </source>
</evidence>
<dbReference type="Pfam" id="PF20091">
    <property type="entry name" value="Abhydrolase_10"/>
    <property type="match status" value="1"/>
</dbReference>
<feature type="signal peptide" evidence="2">
    <location>
        <begin position="1"/>
        <end position="28"/>
    </location>
</feature>
<evidence type="ECO:0000313" key="5">
    <source>
        <dbReference type="Proteomes" id="UP000318681"/>
    </source>
</evidence>
<dbReference type="EMBL" id="VNIM01000017">
    <property type="protein sequence ID" value="TVV75739.1"/>
    <property type="molecule type" value="Genomic_DNA"/>
</dbReference>
<accession>A0A558R8M0</accession>
<dbReference type="RefSeq" id="WP_145149183.1">
    <property type="nucleotide sequence ID" value="NZ_VNIM01000017.1"/>
</dbReference>
<protein>
    <recommendedName>
        <fullName evidence="3">Alpha/beta hydrolase domain-containing protein</fullName>
    </recommendedName>
</protein>
<dbReference type="InterPro" id="IPR045394">
    <property type="entry name" value="Abhydrolase_dom"/>
</dbReference>
<gene>
    <name evidence="4" type="ORF">FOY91_06155</name>
</gene>
<reference evidence="4 5" key="1">
    <citation type="submission" date="2019-07" db="EMBL/GenBank/DDBJ databases">
        <title>Sphingomonas solaris sp. nov., isolated from a solar panel from Boston, Massachusetts.</title>
        <authorList>
            <person name="Tanner K."/>
            <person name="Pascual J."/>
            <person name="Mancuso C."/>
            <person name="Pereto J."/>
            <person name="Khalil A."/>
            <person name="Vilanova C."/>
        </authorList>
    </citation>
    <scope>NUCLEOTIDE SEQUENCE [LARGE SCALE GENOMIC DNA]</scope>
    <source>
        <strain evidence="4 5">R4DWN</strain>
    </source>
</reference>
<dbReference type="OrthoDB" id="1971292at2"/>
<evidence type="ECO:0000256" key="2">
    <source>
        <dbReference type="SAM" id="SignalP"/>
    </source>
</evidence>
<keyword evidence="5" id="KW-1185">Reference proteome</keyword>
<dbReference type="Proteomes" id="UP000318681">
    <property type="component" value="Unassembled WGS sequence"/>
</dbReference>